<name>A0A5C0S9I5_CRATE</name>
<evidence type="ECO:0000313" key="1">
    <source>
        <dbReference type="EMBL" id="QEK11325.1"/>
    </source>
</evidence>
<gene>
    <name evidence="1" type="ORF">FQB35_02480</name>
</gene>
<organism evidence="1 2">
    <name type="scientific">Crassaminicella thermophila</name>
    <dbReference type="NCBI Taxonomy" id="2599308"/>
    <lineage>
        <taxon>Bacteria</taxon>
        <taxon>Bacillati</taxon>
        <taxon>Bacillota</taxon>
        <taxon>Clostridia</taxon>
        <taxon>Eubacteriales</taxon>
        <taxon>Clostridiaceae</taxon>
        <taxon>Crassaminicella</taxon>
    </lineage>
</organism>
<sequence>MHSLMNLNFFKIKNIYGSVVKKPFQINGILLGKEKNTVRVAIGNCRIVEAVLKDKIQERIGDKVSIDKSKIISMRIYDQLENAKPIKQDKYEEMLKFYGVDLTEQSLEAVKALEKFNIPASKESIESLMVSRRYFDVIKEQLNHDMAIKLMEKNVDIEHESLQKVANAIEEIREEKESASPWNFFSRNKEITTEEAEKIAKKVYGSPMGKDITDIIKALHKEGVSINKKNIERVYDIFYKLGKLDRMQDEYFADVYKQEIEPTIENLYNVKYHVKEGMIPSKSQLSRLATNIYEDHSLKSGKVSDKTLEMIKDKISDHLKALGLEITKEHIELAKVLIKAGISLTKENINAVLNMKDALKDLTKELDVQKACKMIRDGFNIEKQDIRRVIKVLNIFYKQDSGINAIRIEDMSFSEKIMNLSKKTFDKGINRIANINQMLSKVKALNFQQITFHMTKGIPLNLRQISNTYDHLMNNNASNKMFQLEEQKIINYLKANEEDLRLKEIPKGVALDAGKALVSSGLQISIVNIQKVFEIYGRYSRIRKNLSPKIIIDSVKEEKDLENMELEKLDAYVKEKMAEQGENESDFDDNHKMKNIKKMVENICEAGKEKDTIFPLLLKNNMLFSLKEIEGIYLYLKNQQQLGNKIGEMVQLIGKVDNPKLREALLKLKKLSKKISEKLKEGELTGDTSYDELLKHIGNMQKDMTFSEDETFKEHMKELLDSLEMQRKLNHKNLTVQFPVLLGEQFKNLQVYIQESSIFKKGASENLRTVFMNLDTNHIGQINMMLGIEKNQVDLTIGVNGYEERDKLIKKLPFLEEMLKDMGYVLKKVSFDLEASNQRIKEKVHESEQNYFIFDLKI</sequence>
<reference evidence="1 2" key="1">
    <citation type="submission" date="2019-07" db="EMBL/GenBank/DDBJ databases">
        <title>Complete genome of Crassaminicella thermophila SY095.</title>
        <authorList>
            <person name="Li X."/>
        </authorList>
    </citation>
    <scope>NUCLEOTIDE SEQUENCE [LARGE SCALE GENOMIC DNA]</scope>
    <source>
        <strain evidence="1 2">SY095</strain>
    </source>
</reference>
<dbReference type="AlphaFoldDB" id="A0A5C0S9I5"/>
<evidence type="ECO:0000313" key="2">
    <source>
        <dbReference type="Proteomes" id="UP000324646"/>
    </source>
</evidence>
<keyword evidence="2" id="KW-1185">Reference proteome</keyword>
<dbReference type="KEGG" id="crs:FQB35_02480"/>
<keyword evidence="1" id="KW-0282">Flagellum</keyword>
<dbReference type="RefSeq" id="WP_148808398.1">
    <property type="nucleotide sequence ID" value="NZ_CP042243.1"/>
</dbReference>
<keyword evidence="1" id="KW-0966">Cell projection</keyword>
<dbReference type="Proteomes" id="UP000324646">
    <property type="component" value="Chromosome"/>
</dbReference>
<protein>
    <submittedName>
        <fullName evidence="1">Flagellar hook-length control protein FliK</fullName>
    </submittedName>
</protein>
<dbReference type="InterPro" id="IPR046207">
    <property type="entry name" value="DUF6240"/>
</dbReference>
<dbReference type="OrthoDB" id="1946634at2"/>
<dbReference type="Pfam" id="PF19753">
    <property type="entry name" value="DUF6240"/>
    <property type="match status" value="1"/>
</dbReference>
<accession>A0A5C0S9I5</accession>
<dbReference type="EMBL" id="CP042243">
    <property type="protein sequence ID" value="QEK11325.1"/>
    <property type="molecule type" value="Genomic_DNA"/>
</dbReference>
<proteinExistence type="predicted"/>
<keyword evidence="1" id="KW-0969">Cilium</keyword>